<feature type="chain" id="PRO_5026779282" evidence="1">
    <location>
        <begin position="25"/>
        <end position="272"/>
    </location>
</feature>
<protein>
    <submittedName>
        <fullName evidence="2">Uncharacterized protein</fullName>
    </submittedName>
</protein>
<keyword evidence="2" id="KW-0614">Plasmid</keyword>
<dbReference type="Proteomes" id="UP000501076">
    <property type="component" value="Plasmid pFDU301A"/>
</dbReference>
<sequence>MKNVIFLSTLLGLGLLLGTGQAQADSYVNSYTKKDGTFVQGYMKSDPDGIFSNNYSSYGNVNPYTGKKGTKKSASDSNYYGSNYSGGIPSYSPTPKFSPGCEEYLDSSAFGNNPSIPVCKEPEKVDSTDIVENAKEFNKNLSSGLATTNFNDKVASPRSSKLNNLNEDEAIEVIYSYFDSLNDEDYKAAYKMWSSHWKKNHSYGKFKTGYKDVYHDVYNVYVISSQSNKITLAVSETTFEPDGAYSYEFAYSVKTNGNDKGKILSGKLKKKY</sequence>
<dbReference type="RefSeq" id="WP_171778638.1">
    <property type="nucleotide sequence ID" value="NZ_CP045273.1"/>
</dbReference>
<evidence type="ECO:0000313" key="3">
    <source>
        <dbReference type="Proteomes" id="UP000501076"/>
    </source>
</evidence>
<name>A0A6M6E0N4_PRIMG</name>
<dbReference type="AlphaFoldDB" id="A0A6M6E0N4"/>
<geneLocation type="plasmid" evidence="3">
    <name>pfdu301a</name>
</geneLocation>
<keyword evidence="1" id="KW-0732">Signal</keyword>
<accession>A0A6M6E0N4</accession>
<dbReference type="EMBL" id="CP045273">
    <property type="protein sequence ID" value="QJX80643.1"/>
    <property type="molecule type" value="Genomic_DNA"/>
</dbReference>
<reference evidence="2 3" key="1">
    <citation type="submission" date="2019-10" db="EMBL/GenBank/DDBJ databases">
        <title>Complete genome sequences for adaption low water activity.</title>
        <authorList>
            <person name="Zhao L."/>
            <person name="Zhong J."/>
        </authorList>
    </citation>
    <scope>NUCLEOTIDE SEQUENCE [LARGE SCALE GENOMIC DNA]</scope>
    <source>
        <strain evidence="2 3">FDU301</strain>
        <plasmid evidence="3">pfdu301a</plasmid>
    </source>
</reference>
<proteinExistence type="predicted"/>
<organism evidence="2 3">
    <name type="scientific">Priestia megaterium</name>
    <name type="common">Bacillus megaterium</name>
    <dbReference type="NCBI Taxonomy" id="1404"/>
    <lineage>
        <taxon>Bacteria</taxon>
        <taxon>Bacillati</taxon>
        <taxon>Bacillota</taxon>
        <taxon>Bacilli</taxon>
        <taxon>Bacillales</taxon>
        <taxon>Bacillaceae</taxon>
        <taxon>Priestia</taxon>
    </lineage>
</organism>
<feature type="signal peptide" evidence="1">
    <location>
        <begin position="1"/>
        <end position="24"/>
    </location>
</feature>
<evidence type="ECO:0000256" key="1">
    <source>
        <dbReference type="SAM" id="SignalP"/>
    </source>
</evidence>
<evidence type="ECO:0000313" key="2">
    <source>
        <dbReference type="EMBL" id="QJX80643.1"/>
    </source>
</evidence>
<gene>
    <name evidence="2" type="ORF">FDZ14_31630</name>
</gene>